<gene>
    <name evidence="17" type="primary">ywlC</name>
    <name evidence="17" type="ORF">ETAA1_33880</name>
</gene>
<sequence>MTTDLLRVDPDNPDPALIERAAAVIRAGGLVAFPTETVYGLGANALDAAAVGRIFAAKGRPATNPVIVHVADVSDAVNVTAEWPATAGALAARFWPGPLTLVLPRGPAVPDVVTAGGPTVAVRCPAHPVARALIRAAGVPIAAPSANRSTELSPTRAEHVVKGLAGRIDLILDGGRCQGGIESTVVDMTGTRVRVLRPGLITSPMLEAVVGSIDSQREPSTSTIARSPGQMAKHYSPHTPVVLVAPGAEQRYGERVGLLQNMPDCPTAYAAVLYDRLHELDWEGYERIVIELPPDTADWAGVRDRLMRAAE</sequence>
<organism evidence="17 18">
    <name type="scientific">Urbifossiella limnaea</name>
    <dbReference type="NCBI Taxonomy" id="2528023"/>
    <lineage>
        <taxon>Bacteria</taxon>
        <taxon>Pseudomonadati</taxon>
        <taxon>Planctomycetota</taxon>
        <taxon>Planctomycetia</taxon>
        <taxon>Gemmatales</taxon>
        <taxon>Gemmataceae</taxon>
        <taxon>Urbifossiella</taxon>
    </lineage>
</organism>
<keyword evidence="6 13" id="KW-0808">Transferase</keyword>
<feature type="binding site" evidence="14">
    <location>
        <position position="143"/>
    </location>
    <ligand>
        <name>L-threonine</name>
        <dbReference type="ChEBI" id="CHEBI:57926"/>
    </ligand>
</feature>
<feature type="binding site" evidence="14">
    <location>
        <position position="119"/>
    </location>
    <ligand>
        <name>ATP</name>
        <dbReference type="ChEBI" id="CHEBI:30616"/>
    </ligand>
</feature>
<evidence type="ECO:0000256" key="11">
    <source>
        <dbReference type="ARBA" id="ARBA00029774"/>
    </source>
</evidence>
<dbReference type="EMBL" id="CP036273">
    <property type="protein sequence ID" value="QDU21421.1"/>
    <property type="molecule type" value="Genomic_DNA"/>
</dbReference>
<dbReference type="SUPFAM" id="SSF55821">
    <property type="entry name" value="YrdC/RibB"/>
    <property type="match status" value="1"/>
</dbReference>
<comment type="catalytic activity">
    <reaction evidence="12 13">
        <text>L-threonine + hydrogencarbonate + ATP = L-threonylcarbamoyladenylate + diphosphate + H2O</text>
        <dbReference type="Rhea" id="RHEA:36407"/>
        <dbReference type="ChEBI" id="CHEBI:15377"/>
        <dbReference type="ChEBI" id="CHEBI:17544"/>
        <dbReference type="ChEBI" id="CHEBI:30616"/>
        <dbReference type="ChEBI" id="CHEBI:33019"/>
        <dbReference type="ChEBI" id="CHEBI:57926"/>
        <dbReference type="ChEBI" id="CHEBI:73682"/>
        <dbReference type="EC" id="2.7.7.87"/>
    </reaction>
</comment>
<keyword evidence="7 13" id="KW-0819">tRNA processing</keyword>
<feature type="binding site" evidence="14">
    <location>
        <position position="197"/>
    </location>
    <ligand>
        <name>ATP</name>
        <dbReference type="ChEBI" id="CHEBI:30616"/>
    </ligand>
</feature>
<evidence type="ECO:0000256" key="1">
    <source>
        <dbReference type="ARBA" id="ARBA00004496"/>
    </source>
</evidence>
<evidence type="ECO:0000256" key="5">
    <source>
        <dbReference type="ARBA" id="ARBA00022490"/>
    </source>
</evidence>
<dbReference type="InterPro" id="IPR050156">
    <property type="entry name" value="TC-AMP_synthase_SUA5"/>
</dbReference>
<dbReference type="GO" id="GO:0006450">
    <property type="term" value="P:regulation of translational fidelity"/>
    <property type="evidence" value="ECO:0007669"/>
    <property type="project" value="TreeGrafter"/>
</dbReference>
<keyword evidence="9 13" id="KW-0547">Nucleotide-binding</keyword>
<reference evidence="17 18" key="1">
    <citation type="submission" date="2019-02" db="EMBL/GenBank/DDBJ databases">
        <title>Deep-cultivation of Planctomycetes and their phenomic and genomic characterization uncovers novel biology.</title>
        <authorList>
            <person name="Wiegand S."/>
            <person name="Jogler M."/>
            <person name="Boedeker C."/>
            <person name="Pinto D."/>
            <person name="Vollmers J."/>
            <person name="Rivas-Marin E."/>
            <person name="Kohn T."/>
            <person name="Peeters S.H."/>
            <person name="Heuer A."/>
            <person name="Rast P."/>
            <person name="Oberbeckmann S."/>
            <person name="Bunk B."/>
            <person name="Jeske O."/>
            <person name="Meyerdierks A."/>
            <person name="Storesund J.E."/>
            <person name="Kallscheuer N."/>
            <person name="Luecker S."/>
            <person name="Lage O.M."/>
            <person name="Pohl T."/>
            <person name="Merkel B.J."/>
            <person name="Hornburger P."/>
            <person name="Mueller R.-W."/>
            <person name="Bruemmer F."/>
            <person name="Labrenz M."/>
            <person name="Spormann A.M."/>
            <person name="Op den Camp H."/>
            <person name="Overmann J."/>
            <person name="Amann R."/>
            <person name="Jetten M.S.M."/>
            <person name="Mascher T."/>
            <person name="Medema M.H."/>
            <person name="Devos D.P."/>
            <person name="Kaster A.-K."/>
            <person name="Ovreas L."/>
            <person name="Rohde M."/>
            <person name="Galperin M.Y."/>
            <person name="Jogler C."/>
        </authorList>
    </citation>
    <scope>NUCLEOTIDE SEQUENCE [LARGE SCALE GENOMIC DNA]</scope>
    <source>
        <strain evidence="17 18">ETA_A1</strain>
    </source>
</reference>
<dbReference type="InterPro" id="IPR005145">
    <property type="entry name" value="Sua5_C"/>
</dbReference>
<dbReference type="GO" id="GO:0000049">
    <property type="term" value="F:tRNA binding"/>
    <property type="evidence" value="ECO:0007669"/>
    <property type="project" value="TreeGrafter"/>
</dbReference>
<dbReference type="GO" id="GO:0005737">
    <property type="term" value="C:cytoplasm"/>
    <property type="evidence" value="ECO:0007669"/>
    <property type="project" value="UniProtKB-SubCell"/>
</dbReference>
<dbReference type="PANTHER" id="PTHR17490:SF16">
    <property type="entry name" value="THREONYLCARBAMOYL-AMP SYNTHASE"/>
    <property type="match status" value="1"/>
</dbReference>
<feature type="binding site" evidence="14">
    <location>
        <position position="69"/>
    </location>
    <ligand>
        <name>L-threonine</name>
        <dbReference type="ChEBI" id="CHEBI:57926"/>
    </ligand>
</feature>
<feature type="binding site" evidence="14">
    <location>
        <position position="235"/>
    </location>
    <ligand>
        <name>ATP</name>
        <dbReference type="ChEBI" id="CHEBI:30616"/>
    </ligand>
</feature>
<proteinExistence type="inferred from homology"/>
<dbReference type="NCBIfam" id="TIGR00057">
    <property type="entry name" value="L-threonylcarbamoyladenylate synthase"/>
    <property type="match status" value="1"/>
</dbReference>
<dbReference type="InterPro" id="IPR010923">
    <property type="entry name" value="T(6)A37_SUA5"/>
</dbReference>
<evidence type="ECO:0000313" key="17">
    <source>
        <dbReference type="EMBL" id="QDU21421.1"/>
    </source>
</evidence>
<evidence type="ECO:0000259" key="16">
    <source>
        <dbReference type="PROSITE" id="PS51163"/>
    </source>
</evidence>
<keyword evidence="18" id="KW-1185">Reference proteome</keyword>
<feature type="binding site" evidence="14">
    <location>
        <position position="153"/>
    </location>
    <ligand>
        <name>ATP</name>
        <dbReference type="ChEBI" id="CHEBI:30616"/>
    </ligand>
</feature>
<evidence type="ECO:0000256" key="7">
    <source>
        <dbReference type="ARBA" id="ARBA00022694"/>
    </source>
</evidence>
<evidence type="ECO:0000256" key="8">
    <source>
        <dbReference type="ARBA" id="ARBA00022695"/>
    </source>
</evidence>
<evidence type="ECO:0000313" key="18">
    <source>
        <dbReference type="Proteomes" id="UP000319576"/>
    </source>
</evidence>
<evidence type="ECO:0000256" key="10">
    <source>
        <dbReference type="ARBA" id="ARBA00022840"/>
    </source>
</evidence>
<evidence type="ECO:0000256" key="13">
    <source>
        <dbReference type="PIRNR" id="PIRNR004930"/>
    </source>
</evidence>
<keyword evidence="5 13" id="KW-0963">Cytoplasm</keyword>
<feature type="binding site" evidence="14">
    <location>
        <position position="145"/>
    </location>
    <ligand>
        <name>ATP</name>
        <dbReference type="ChEBI" id="CHEBI:30616"/>
    </ligand>
</feature>
<dbReference type="PIRSF" id="PIRSF004930">
    <property type="entry name" value="Tln_factor_SUA5"/>
    <property type="match status" value="1"/>
</dbReference>
<dbReference type="FunFam" id="3.90.870.10:FF:000009">
    <property type="entry name" value="Threonylcarbamoyl-AMP synthase, putative"/>
    <property type="match status" value="1"/>
</dbReference>
<dbReference type="GO" id="GO:0003725">
    <property type="term" value="F:double-stranded RNA binding"/>
    <property type="evidence" value="ECO:0007669"/>
    <property type="project" value="UniProtKB-UniRule"/>
</dbReference>
<dbReference type="Pfam" id="PF01300">
    <property type="entry name" value="Sua5_yciO_yrdC"/>
    <property type="match status" value="1"/>
</dbReference>
<comment type="function">
    <text evidence="13">Required for the formation of a threonylcarbamoyl group on adenosine at position 37 (t(6)A37) in tRNAs that read codons beginning with adenine.</text>
</comment>
<feature type="binding site" evidence="14">
    <location>
        <position position="183"/>
    </location>
    <ligand>
        <name>L-threonine</name>
        <dbReference type="ChEBI" id="CHEBI:57926"/>
    </ligand>
</feature>
<dbReference type="PROSITE" id="PS51163">
    <property type="entry name" value="YRDC"/>
    <property type="match status" value="1"/>
</dbReference>
<comment type="similarity">
    <text evidence="2 13">Belongs to the SUA5 family.</text>
</comment>
<evidence type="ECO:0000256" key="15">
    <source>
        <dbReference type="SAM" id="MobiDB-lite"/>
    </source>
</evidence>
<feature type="binding site" evidence="14">
    <location>
        <position position="37"/>
    </location>
    <ligand>
        <name>L-threonine</name>
        <dbReference type="ChEBI" id="CHEBI:57926"/>
    </ligand>
</feature>
<feature type="binding site" evidence="14">
    <location>
        <position position="123"/>
    </location>
    <ligand>
        <name>L-threonine</name>
        <dbReference type="ChEBI" id="CHEBI:57926"/>
    </ligand>
</feature>
<dbReference type="InterPro" id="IPR006070">
    <property type="entry name" value="Sua5-like_dom"/>
</dbReference>
<evidence type="ECO:0000256" key="9">
    <source>
        <dbReference type="ARBA" id="ARBA00022741"/>
    </source>
</evidence>
<feature type="domain" description="YrdC-like" evidence="16">
    <location>
        <begin position="15"/>
        <end position="201"/>
    </location>
</feature>
<feature type="binding site" evidence="14">
    <location>
        <position position="64"/>
    </location>
    <ligand>
        <name>ATP</name>
        <dbReference type="ChEBI" id="CHEBI:30616"/>
    </ligand>
</feature>
<dbReference type="AlphaFoldDB" id="A0A517XV83"/>
<protein>
    <recommendedName>
        <fullName evidence="4 13">Threonylcarbamoyl-AMP synthase</fullName>
        <shortName evidence="13">TC-AMP synthase</shortName>
        <ecNumber evidence="3 13">2.7.7.87</ecNumber>
    </recommendedName>
    <alternativeName>
        <fullName evidence="11 13">L-threonylcarbamoyladenylate synthase</fullName>
    </alternativeName>
</protein>
<accession>A0A517XV83</accession>
<dbReference type="Pfam" id="PF03481">
    <property type="entry name" value="Sua5_C"/>
    <property type="match status" value="1"/>
</dbReference>
<evidence type="ECO:0000256" key="4">
    <source>
        <dbReference type="ARBA" id="ARBA00015492"/>
    </source>
</evidence>
<dbReference type="GO" id="GO:0008033">
    <property type="term" value="P:tRNA processing"/>
    <property type="evidence" value="ECO:0007669"/>
    <property type="project" value="UniProtKB-KW"/>
</dbReference>
<dbReference type="InterPro" id="IPR038385">
    <property type="entry name" value="Sua5/YwlC_C"/>
</dbReference>
<evidence type="ECO:0000256" key="2">
    <source>
        <dbReference type="ARBA" id="ARBA00007663"/>
    </source>
</evidence>
<dbReference type="Proteomes" id="UP000319576">
    <property type="component" value="Chromosome"/>
</dbReference>
<keyword evidence="10 13" id="KW-0067">ATP-binding</keyword>
<dbReference type="GO" id="GO:0005524">
    <property type="term" value="F:ATP binding"/>
    <property type="evidence" value="ECO:0007669"/>
    <property type="project" value="UniProtKB-UniRule"/>
</dbReference>
<feature type="binding site" evidence="14">
    <location>
        <position position="60"/>
    </location>
    <ligand>
        <name>ATP</name>
        <dbReference type="ChEBI" id="CHEBI:30616"/>
    </ligand>
</feature>
<dbReference type="KEGG" id="uli:ETAA1_33880"/>
<dbReference type="InterPro" id="IPR017945">
    <property type="entry name" value="DHBP_synth_RibB-like_a/b_dom"/>
</dbReference>
<dbReference type="EC" id="2.7.7.87" evidence="3 13"/>
<dbReference type="Gene3D" id="3.40.50.11030">
    <property type="entry name" value="Threonylcarbamoyl-AMP synthase, C-terminal domain"/>
    <property type="match status" value="1"/>
</dbReference>
<dbReference type="PANTHER" id="PTHR17490">
    <property type="entry name" value="SUA5"/>
    <property type="match status" value="1"/>
</dbReference>
<evidence type="ECO:0000256" key="3">
    <source>
        <dbReference type="ARBA" id="ARBA00012584"/>
    </source>
</evidence>
<dbReference type="GO" id="GO:0061710">
    <property type="term" value="F:L-threonylcarbamoyladenylate synthase"/>
    <property type="evidence" value="ECO:0007669"/>
    <property type="project" value="UniProtKB-EC"/>
</dbReference>
<keyword evidence="8 13" id="KW-0548">Nucleotidyltransferase</keyword>
<dbReference type="Gene3D" id="3.90.870.10">
    <property type="entry name" value="DHBP synthase"/>
    <property type="match status" value="1"/>
</dbReference>
<evidence type="ECO:0000256" key="14">
    <source>
        <dbReference type="PIRSR" id="PIRSR004930-1"/>
    </source>
</evidence>
<feature type="region of interest" description="Disordered" evidence="15">
    <location>
        <begin position="213"/>
        <end position="233"/>
    </location>
</feature>
<comment type="subcellular location">
    <subcellularLocation>
        <location evidence="1 13">Cytoplasm</location>
    </subcellularLocation>
</comment>
<evidence type="ECO:0000256" key="6">
    <source>
        <dbReference type="ARBA" id="ARBA00022679"/>
    </source>
</evidence>
<name>A0A517XV83_9BACT</name>
<evidence type="ECO:0000256" key="12">
    <source>
        <dbReference type="ARBA" id="ARBA00048366"/>
    </source>
</evidence>